<dbReference type="EMBL" id="KL250671">
    <property type="protein sequence ID" value="KGB35271.1"/>
    <property type="molecule type" value="Genomic_DNA"/>
</dbReference>
<proteinExistence type="predicted"/>
<sequence>MAISVSHSLRKDTELLLLQRISSSTTLRLLRRDGWRRAVESGRRAPSGLGLVSWLYLHPSVISTPELKASTFALNPVALST</sequence>
<accession>A0A095AM96</accession>
<evidence type="ECO:0000313" key="1">
    <source>
        <dbReference type="EMBL" id="KGB35271.1"/>
    </source>
</evidence>
<reference evidence="1" key="1">
    <citation type="journal article" date="2012" name="Nat. Genet.">
        <title>Whole-genome sequence of Schistosoma haematobium.</title>
        <authorList>
            <person name="Young N.D."/>
            <person name="Jex A.R."/>
            <person name="Li B."/>
            <person name="Liu S."/>
            <person name="Yang L."/>
            <person name="Xiong Z."/>
            <person name="Li Y."/>
            <person name="Cantacessi C."/>
            <person name="Hall R.S."/>
            <person name="Xu X."/>
            <person name="Chen F."/>
            <person name="Wu X."/>
            <person name="Zerlotini A."/>
            <person name="Oliveira G."/>
            <person name="Hofmann A."/>
            <person name="Zhang G."/>
            <person name="Fang X."/>
            <person name="Kang Y."/>
            <person name="Campbell B.E."/>
            <person name="Loukas A."/>
            <person name="Ranganathan S."/>
            <person name="Rollinson D."/>
            <person name="Rinaldi G."/>
            <person name="Brindley P.J."/>
            <person name="Yang H."/>
            <person name="Wang J."/>
            <person name="Wang J."/>
            <person name="Gasser R.B."/>
        </authorList>
    </citation>
    <scope>NUCLEOTIDE SEQUENCE [LARGE SCALE GENOMIC DNA]</scope>
</reference>
<gene>
    <name evidence="1" type="ORF">MS3_03524</name>
</gene>
<dbReference type="AlphaFoldDB" id="A0A095AM96"/>
<organism evidence="1">
    <name type="scientific">Schistosoma haematobium</name>
    <name type="common">Blood fluke</name>
    <dbReference type="NCBI Taxonomy" id="6185"/>
    <lineage>
        <taxon>Eukaryota</taxon>
        <taxon>Metazoa</taxon>
        <taxon>Spiralia</taxon>
        <taxon>Lophotrochozoa</taxon>
        <taxon>Platyhelminthes</taxon>
        <taxon>Trematoda</taxon>
        <taxon>Digenea</taxon>
        <taxon>Strigeidida</taxon>
        <taxon>Schistosomatoidea</taxon>
        <taxon>Schistosomatidae</taxon>
        <taxon>Schistosoma</taxon>
    </lineage>
</organism>
<protein>
    <submittedName>
        <fullName evidence="1">Uncharacterized protein</fullName>
    </submittedName>
</protein>
<name>A0A095AM96_SCHHA</name>